<evidence type="ECO:0000256" key="3">
    <source>
        <dbReference type="ARBA" id="ARBA00022676"/>
    </source>
</evidence>
<feature type="transmembrane region" description="Helical" evidence="8">
    <location>
        <begin position="263"/>
        <end position="286"/>
    </location>
</feature>
<proteinExistence type="predicted"/>
<keyword evidence="3" id="KW-0328">Glycosyltransferase</keyword>
<dbReference type="GO" id="GO:0005886">
    <property type="term" value="C:plasma membrane"/>
    <property type="evidence" value="ECO:0007669"/>
    <property type="project" value="UniProtKB-SubCell"/>
</dbReference>
<keyword evidence="6 8" id="KW-1133">Transmembrane helix</keyword>
<gene>
    <name evidence="10" type="ORF">HNR67_001170</name>
</gene>
<feature type="transmembrane region" description="Helical" evidence="8">
    <location>
        <begin position="149"/>
        <end position="174"/>
    </location>
</feature>
<keyword evidence="11" id="KW-1185">Reference proteome</keyword>
<name>A0A7W7FRD0_9PSEU</name>
<evidence type="ECO:0000256" key="7">
    <source>
        <dbReference type="ARBA" id="ARBA00023136"/>
    </source>
</evidence>
<sequence length="482" mass="50923">MSRSALAVVGLVVLVLTVASFGYGFHRDELYFLAAGDHLAWGYPDQPPVTPLLAWLAESISPGSVWAVRIPATLASAATVLLVALIAREMGASRRGQFLAAVAMAASGYVLVTGHLLLTNTPELCLAALAGWLVARLLRTGDRWLLGPLGVVTGVGLLTKSLFALLVFALLVGVLVAGPRRVLRSWWLLAGVGIAALLWLPNLLWQAGHGWPQIEMMGVLAAEGNLGGRLGFVPFQFLLFGPVLSVVWLAGLVRLLRAPEFRAFGVAYLVMAVLLLVGGGTAYYLADGYPALVAAGAIGVDRWLTSRGRGVLVGVAVTGSAVMNALLGLPIVPAEQLRDTPIVAIYHEAGEQVGWPRLVEQVAAAHRALPEAERARAVVVTTNYGQAGAIRVFGPAHGLPAVFSGHNGWANWAAPPDAAEVVLVVGGRQPPPWTRVCRSLVAAGTVDNGAGLDNDEQGTPIRVCRGMSRPWSQVWPELRRLS</sequence>
<dbReference type="EMBL" id="JACHMH010000001">
    <property type="protein sequence ID" value="MBB4675052.1"/>
    <property type="molecule type" value="Genomic_DNA"/>
</dbReference>
<keyword evidence="5 8" id="KW-0812">Transmembrane</keyword>
<comment type="subcellular location">
    <subcellularLocation>
        <location evidence="1">Cell membrane</location>
        <topology evidence="1">Multi-pass membrane protein</topology>
    </subcellularLocation>
</comment>
<feature type="transmembrane region" description="Helical" evidence="8">
    <location>
        <begin position="66"/>
        <end position="86"/>
    </location>
</feature>
<evidence type="ECO:0000256" key="1">
    <source>
        <dbReference type="ARBA" id="ARBA00004651"/>
    </source>
</evidence>
<evidence type="ECO:0000256" key="6">
    <source>
        <dbReference type="ARBA" id="ARBA00022989"/>
    </source>
</evidence>
<keyword evidence="7 8" id="KW-0472">Membrane</keyword>
<evidence type="ECO:0000259" key="9">
    <source>
        <dbReference type="Pfam" id="PF13231"/>
    </source>
</evidence>
<dbReference type="GO" id="GO:0016763">
    <property type="term" value="F:pentosyltransferase activity"/>
    <property type="evidence" value="ECO:0007669"/>
    <property type="project" value="TreeGrafter"/>
</dbReference>
<dbReference type="Pfam" id="PF13231">
    <property type="entry name" value="PMT_2"/>
    <property type="match status" value="1"/>
</dbReference>
<dbReference type="RefSeq" id="WP_185001088.1">
    <property type="nucleotide sequence ID" value="NZ_BAAAUI010000033.1"/>
</dbReference>
<evidence type="ECO:0000313" key="11">
    <source>
        <dbReference type="Proteomes" id="UP000533598"/>
    </source>
</evidence>
<dbReference type="PANTHER" id="PTHR33908:SF11">
    <property type="entry name" value="MEMBRANE PROTEIN"/>
    <property type="match status" value="1"/>
</dbReference>
<protein>
    <recommendedName>
        <fullName evidence="9">Glycosyltransferase RgtA/B/C/D-like domain-containing protein</fullName>
    </recommendedName>
</protein>
<feature type="transmembrane region" description="Helical" evidence="8">
    <location>
        <begin position="311"/>
        <end position="332"/>
    </location>
</feature>
<dbReference type="GO" id="GO:0009103">
    <property type="term" value="P:lipopolysaccharide biosynthetic process"/>
    <property type="evidence" value="ECO:0007669"/>
    <property type="project" value="UniProtKB-ARBA"/>
</dbReference>
<dbReference type="PANTHER" id="PTHR33908">
    <property type="entry name" value="MANNOSYLTRANSFERASE YKCB-RELATED"/>
    <property type="match status" value="1"/>
</dbReference>
<reference evidence="10 11" key="1">
    <citation type="submission" date="2020-08" db="EMBL/GenBank/DDBJ databases">
        <title>Sequencing the genomes of 1000 actinobacteria strains.</title>
        <authorList>
            <person name="Klenk H.-P."/>
        </authorList>
    </citation>
    <scope>NUCLEOTIDE SEQUENCE [LARGE SCALE GENOMIC DNA]</scope>
    <source>
        <strain evidence="10 11">DSM 44230</strain>
    </source>
</reference>
<feature type="transmembrane region" description="Helical" evidence="8">
    <location>
        <begin position="186"/>
        <end position="207"/>
    </location>
</feature>
<evidence type="ECO:0000256" key="4">
    <source>
        <dbReference type="ARBA" id="ARBA00022679"/>
    </source>
</evidence>
<dbReference type="InterPro" id="IPR050297">
    <property type="entry name" value="LipidA_mod_glycosyltrf_83"/>
</dbReference>
<keyword evidence="2" id="KW-1003">Cell membrane</keyword>
<dbReference type="Proteomes" id="UP000533598">
    <property type="component" value="Unassembled WGS sequence"/>
</dbReference>
<feature type="domain" description="Glycosyltransferase RgtA/B/C/D-like" evidence="9">
    <location>
        <begin position="45"/>
        <end position="205"/>
    </location>
</feature>
<accession>A0A7W7FRD0</accession>
<keyword evidence="4" id="KW-0808">Transferase</keyword>
<dbReference type="InterPro" id="IPR038731">
    <property type="entry name" value="RgtA/B/C-like"/>
</dbReference>
<comment type="caution">
    <text evidence="10">The sequence shown here is derived from an EMBL/GenBank/DDBJ whole genome shotgun (WGS) entry which is preliminary data.</text>
</comment>
<organism evidence="10 11">
    <name type="scientific">Crossiella cryophila</name>
    <dbReference type="NCBI Taxonomy" id="43355"/>
    <lineage>
        <taxon>Bacteria</taxon>
        <taxon>Bacillati</taxon>
        <taxon>Actinomycetota</taxon>
        <taxon>Actinomycetes</taxon>
        <taxon>Pseudonocardiales</taxon>
        <taxon>Pseudonocardiaceae</taxon>
        <taxon>Crossiella</taxon>
    </lineage>
</organism>
<evidence type="ECO:0000256" key="8">
    <source>
        <dbReference type="SAM" id="Phobius"/>
    </source>
</evidence>
<evidence type="ECO:0000256" key="5">
    <source>
        <dbReference type="ARBA" id="ARBA00022692"/>
    </source>
</evidence>
<feature type="transmembrane region" description="Helical" evidence="8">
    <location>
        <begin position="235"/>
        <end position="256"/>
    </location>
</feature>
<evidence type="ECO:0000256" key="2">
    <source>
        <dbReference type="ARBA" id="ARBA00022475"/>
    </source>
</evidence>
<dbReference type="AlphaFoldDB" id="A0A7W7FRD0"/>
<feature type="transmembrane region" description="Helical" evidence="8">
    <location>
        <begin position="98"/>
        <end position="118"/>
    </location>
</feature>
<evidence type="ECO:0000313" key="10">
    <source>
        <dbReference type="EMBL" id="MBB4675052.1"/>
    </source>
</evidence>